<evidence type="ECO:0000313" key="6">
    <source>
        <dbReference type="EMBL" id="OIW09091.1"/>
    </source>
</evidence>
<dbReference type="PROSITE" id="PS51795">
    <property type="entry name" value="ZF_FLZ"/>
    <property type="match status" value="1"/>
</dbReference>
<evidence type="ECO:0000256" key="1">
    <source>
        <dbReference type="ARBA" id="ARBA00009374"/>
    </source>
</evidence>
<proteinExistence type="inferred from homology"/>
<feature type="zinc finger region" description="FLZ-type" evidence="4">
    <location>
        <begin position="327"/>
        <end position="371"/>
    </location>
</feature>
<keyword evidence="7" id="KW-1185">Reference proteome</keyword>
<organism evidence="6 7">
    <name type="scientific">Lupinus angustifolius</name>
    <name type="common">Narrow-leaved blue lupine</name>
    <dbReference type="NCBI Taxonomy" id="3871"/>
    <lineage>
        <taxon>Eukaryota</taxon>
        <taxon>Viridiplantae</taxon>
        <taxon>Streptophyta</taxon>
        <taxon>Embryophyta</taxon>
        <taxon>Tracheophyta</taxon>
        <taxon>Spermatophyta</taxon>
        <taxon>Magnoliopsida</taxon>
        <taxon>eudicotyledons</taxon>
        <taxon>Gunneridae</taxon>
        <taxon>Pentapetalae</taxon>
        <taxon>rosids</taxon>
        <taxon>fabids</taxon>
        <taxon>Fabales</taxon>
        <taxon>Fabaceae</taxon>
        <taxon>Papilionoideae</taxon>
        <taxon>50 kb inversion clade</taxon>
        <taxon>genistoids sensu lato</taxon>
        <taxon>core genistoids</taxon>
        <taxon>Genisteae</taxon>
        <taxon>Lupinus</taxon>
    </lineage>
</organism>
<feature type="domain" description="FLZ-type" evidence="5">
    <location>
        <begin position="327"/>
        <end position="371"/>
    </location>
</feature>
<evidence type="ECO:0000256" key="2">
    <source>
        <dbReference type="ARBA" id="ARBA00022723"/>
    </source>
</evidence>
<dbReference type="Proteomes" id="UP000188354">
    <property type="component" value="Chromosome LG06"/>
</dbReference>
<evidence type="ECO:0000256" key="3">
    <source>
        <dbReference type="ARBA" id="ARBA00022771"/>
    </source>
</evidence>
<dbReference type="STRING" id="3871.A0A1J7I8A7"/>
<keyword evidence="2" id="KW-0479">Metal-binding</keyword>
<dbReference type="OrthoDB" id="1153198at2759"/>
<gene>
    <name evidence="6" type="ORF">TanjilG_16318</name>
</gene>
<evidence type="ECO:0000259" key="5">
    <source>
        <dbReference type="PROSITE" id="PS51795"/>
    </source>
</evidence>
<dbReference type="AlphaFoldDB" id="A0A1J7I8A7"/>
<dbReference type="GO" id="GO:0008270">
    <property type="term" value="F:zinc ion binding"/>
    <property type="evidence" value="ECO:0007669"/>
    <property type="project" value="UniProtKB-KW"/>
</dbReference>
<keyword evidence="3" id="KW-0863">Zinc-finger</keyword>
<reference evidence="6 7" key="1">
    <citation type="journal article" date="2017" name="Plant Biotechnol. J.">
        <title>A comprehensive draft genome sequence for lupin (Lupinus angustifolius), an emerging health food: insights into plant-microbe interactions and legume evolution.</title>
        <authorList>
            <person name="Hane J.K."/>
            <person name="Ming Y."/>
            <person name="Kamphuis L.G."/>
            <person name="Nelson M.N."/>
            <person name="Garg G."/>
            <person name="Atkins C.A."/>
            <person name="Bayer P.E."/>
            <person name="Bravo A."/>
            <person name="Bringans S."/>
            <person name="Cannon S."/>
            <person name="Edwards D."/>
            <person name="Foley R."/>
            <person name="Gao L.L."/>
            <person name="Harrison M.J."/>
            <person name="Huang W."/>
            <person name="Hurgobin B."/>
            <person name="Li S."/>
            <person name="Liu C.W."/>
            <person name="McGrath A."/>
            <person name="Morahan G."/>
            <person name="Murray J."/>
            <person name="Weller J."/>
            <person name="Jian J."/>
            <person name="Singh K.B."/>
        </authorList>
    </citation>
    <scope>NUCLEOTIDE SEQUENCE [LARGE SCALE GENOMIC DNA]</scope>
    <source>
        <strain evidence="7">cv. Tanjil</strain>
        <tissue evidence="6">Whole plant</tissue>
    </source>
</reference>
<dbReference type="InterPro" id="IPR044585">
    <property type="entry name" value="FLZ10/11"/>
</dbReference>
<protein>
    <recommendedName>
        <fullName evidence="5">FLZ-type domain-containing protein</fullName>
    </recommendedName>
</protein>
<dbReference type="PANTHER" id="PTHR46868">
    <property type="entry name" value="FCS-LIKE ZINC FINGER 11"/>
    <property type="match status" value="1"/>
</dbReference>
<name>A0A1J7I8A7_LUPAN</name>
<dbReference type="EMBL" id="CM007366">
    <property type="protein sequence ID" value="OIW09091.1"/>
    <property type="molecule type" value="Genomic_DNA"/>
</dbReference>
<evidence type="ECO:0000256" key="4">
    <source>
        <dbReference type="PROSITE-ProRule" id="PRU01131"/>
    </source>
</evidence>
<evidence type="ECO:0000313" key="7">
    <source>
        <dbReference type="Proteomes" id="UP000188354"/>
    </source>
</evidence>
<comment type="similarity">
    <text evidence="1">Belongs to the FLZ family.</text>
</comment>
<dbReference type="InterPro" id="IPR007650">
    <property type="entry name" value="Zf-FLZ_dom"/>
</dbReference>
<dbReference type="OMA" id="INHESWI"/>
<dbReference type="Gramene" id="OIW09091">
    <property type="protein sequence ID" value="OIW09091"/>
    <property type="gene ID" value="TanjilG_16318"/>
</dbReference>
<sequence>MADSSSNFSLPCNTSSPRQKSFSFFHTSGSRIGVGAKVLPDSESVWSPTSPLDCKLFSNLINPFSVKSPRPPSQTAHKKQLDCSKVGLGIVSSLANETKHNDEILGKFHRKNVIFGPQFKTGILNFSTNNHETLAPYLKSCSLPKNYVISLPSEAKNPNSEVVSIDDVSRKKSFIVQSKPFISSMISLPDSSRPSSSLINSNQTSNSEVNDLCVENTSAITSLPPMTSRSLQLDYSLKTRSSSLPISIDFSNGYIGSLSARDIELSEDYTCIISHGPNPKRTHIFGDCILECKKSVFSESVKKEESAFGSSEVSMFSEGSAPYPSDKVSSSCDSCNMKSEKGKDIYIIRGEKAFCSFNCRSEEFSAEEELEKTYANSAESSPDSSYHDLFLSGLPNNMLCSLSHETISKL</sequence>
<accession>A0A1J7I8A7</accession>
<dbReference type="PANTHER" id="PTHR46868:SF4">
    <property type="entry name" value="FLZ-TYPE DOMAIN-CONTAINING PROTEIN"/>
    <property type="match status" value="1"/>
</dbReference>
<keyword evidence="3" id="KW-0862">Zinc</keyword>
<dbReference type="Pfam" id="PF04570">
    <property type="entry name" value="zf-FLZ"/>
    <property type="match status" value="1"/>
</dbReference>
<dbReference type="KEGG" id="lang:109351205"/>